<dbReference type="RefSeq" id="WP_221407906.1">
    <property type="nucleotide sequence ID" value="NZ_QGGP01000015.1"/>
</dbReference>
<evidence type="ECO:0000313" key="2">
    <source>
        <dbReference type="EMBL" id="PWK16872.1"/>
    </source>
</evidence>
<reference evidence="2 3" key="1">
    <citation type="submission" date="2018-05" db="EMBL/GenBank/DDBJ databases">
        <title>Genomic Encyclopedia of Archaeal and Bacterial Type Strains, Phase II (KMG-II): from individual species to whole genera.</title>
        <authorList>
            <person name="Goeker M."/>
        </authorList>
    </citation>
    <scope>NUCLEOTIDE SEQUENCE [LARGE SCALE GENOMIC DNA]</scope>
    <source>
        <strain evidence="2 3">DSM 22637</strain>
    </source>
</reference>
<evidence type="ECO:0000313" key="3">
    <source>
        <dbReference type="Proteomes" id="UP000245430"/>
    </source>
</evidence>
<organism evidence="2 3">
    <name type="scientific">Xanthomarina spongicola</name>
    <dbReference type="NCBI Taxonomy" id="570520"/>
    <lineage>
        <taxon>Bacteria</taxon>
        <taxon>Pseudomonadati</taxon>
        <taxon>Bacteroidota</taxon>
        <taxon>Flavobacteriia</taxon>
        <taxon>Flavobacteriales</taxon>
        <taxon>Flavobacteriaceae</taxon>
        <taxon>Xanthomarina</taxon>
    </lineage>
</organism>
<protein>
    <submittedName>
        <fullName evidence="2">Uncharacterized protein</fullName>
    </submittedName>
</protein>
<feature type="non-terminal residue" evidence="2">
    <location>
        <position position="1"/>
    </location>
</feature>
<name>A0A316DH74_9FLAO</name>
<keyword evidence="1" id="KW-0732">Signal</keyword>
<proteinExistence type="predicted"/>
<keyword evidence="3" id="KW-1185">Reference proteome</keyword>
<dbReference type="EMBL" id="QGGP01000015">
    <property type="protein sequence ID" value="PWK16872.1"/>
    <property type="molecule type" value="Genomic_DNA"/>
</dbReference>
<accession>A0A316DH74</accession>
<feature type="signal peptide" evidence="1">
    <location>
        <begin position="1"/>
        <end position="21"/>
    </location>
</feature>
<sequence>VRQHMKKQLLSILFISLISFAYSQKERIEVQLQNCTYEQIENNGKELKSEIKEFENYLIKKKILIDSTGKSYINLFRKIERENDIEFDYNYSFTDSIQKIIIQDVYEQMDCQVDLINSENYPNTKVYKLQAVIDSIKTAGDIMPSNIASGVLSVLEEKDFELEYYKIKTFVLLDATNTTSGITKTLVKNEKINLDKALKIYLNEKSEIIVNDRTINIKDLRTLVKKYESKNKSESIIALKTERETMYKTYIEVSNIIEDEIKLLREEVSRKKFSTEFDKLTTEQSSEIIKMYPKKIVEQ</sequence>
<gene>
    <name evidence="2" type="ORF">LX78_02928</name>
</gene>
<dbReference type="Proteomes" id="UP000245430">
    <property type="component" value="Unassembled WGS sequence"/>
</dbReference>
<comment type="caution">
    <text evidence="2">The sequence shown here is derived from an EMBL/GenBank/DDBJ whole genome shotgun (WGS) entry which is preliminary data.</text>
</comment>
<evidence type="ECO:0000256" key="1">
    <source>
        <dbReference type="SAM" id="SignalP"/>
    </source>
</evidence>
<dbReference type="AlphaFoldDB" id="A0A316DH74"/>
<feature type="chain" id="PRO_5016355530" evidence="1">
    <location>
        <begin position="22"/>
        <end position="299"/>
    </location>
</feature>